<dbReference type="Proteomes" id="UP000778523">
    <property type="component" value="Unassembled WGS sequence"/>
</dbReference>
<evidence type="ECO:0000256" key="1">
    <source>
        <dbReference type="SAM" id="SignalP"/>
    </source>
</evidence>
<organism evidence="2 3">
    <name type="scientific">Uliginosibacterium aquaticum</name>
    <dbReference type="NCBI Taxonomy" id="2731212"/>
    <lineage>
        <taxon>Bacteria</taxon>
        <taxon>Pseudomonadati</taxon>
        <taxon>Pseudomonadota</taxon>
        <taxon>Betaproteobacteria</taxon>
        <taxon>Rhodocyclales</taxon>
        <taxon>Zoogloeaceae</taxon>
        <taxon>Uliginosibacterium</taxon>
    </lineage>
</organism>
<sequence>MKRLSFLLLPAAMLLTGCENNAASYSIDESKNHSISLVREQNLPWFGEVHQRFVIARFPECQRRYDIAATGTGMAKLDLYEVAPRLYAAQQGKAWYALGTEQCVVQTFKPEDRPTSPPGRLVGSFVKKEGALVFEPAVP</sequence>
<evidence type="ECO:0008006" key="4">
    <source>
        <dbReference type="Google" id="ProtNLM"/>
    </source>
</evidence>
<dbReference type="EMBL" id="JABCSC020000004">
    <property type="protein sequence ID" value="NSL56417.1"/>
    <property type="molecule type" value="Genomic_DNA"/>
</dbReference>
<name>A0ABX2IIU9_9RHOO</name>
<protein>
    <recommendedName>
        <fullName evidence="4">Lipoprotein</fullName>
    </recommendedName>
</protein>
<dbReference type="PROSITE" id="PS51257">
    <property type="entry name" value="PROKAR_LIPOPROTEIN"/>
    <property type="match status" value="1"/>
</dbReference>
<keyword evidence="3" id="KW-1185">Reference proteome</keyword>
<dbReference type="RefSeq" id="WP_101944327.1">
    <property type="nucleotide sequence ID" value="NZ_JABCSC020000004.1"/>
</dbReference>
<reference evidence="2 3" key="1">
    <citation type="submission" date="2020-06" db="EMBL/GenBank/DDBJ databases">
        <title>Draft genome of Uliginosibacterium sp. IMCC34675.</title>
        <authorList>
            <person name="Song J."/>
        </authorList>
    </citation>
    <scope>NUCLEOTIDE SEQUENCE [LARGE SCALE GENOMIC DNA]</scope>
    <source>
        <strain evidence="2 3">IMCC34675</strain>
    </source>
</reference>
<accession>A0ABX2IIU9</accession>
<feature type="signal peptide" evidence="1">
    <location>
        <begin position="1"/>
        <end position="22"/>
    </location>
</feature>
<evidence type="ECO:0000313" key="2">
    <source>
        <dbReference type="EMBL" id="NSL56417.1"/>
    </source>
</evidence>
<gene>
    <name evidence="2" type="ORF">HJ583_015390</name>
</gene>
<proteinExistence type="predicted"/>
<keyword evidence="1" id="KW-0732">Signal</keyword>
<comment type="caution">
    <text evidence="2">The sequence shown here is derived from an EMBL/GenBank/DDBJ whole genome shotgun (WGS) entry which is preliminary data.</text>
</comment>
<feature type="chain" id="PRO_5047544535" description="Lipoprotein" evidence="1">
    <location>
        <begin position="23"/>
        <end position="139"/>
    </location>
</feature>
<evidence type="ECO:0000313" key="3">
    <source>
        <dbReference type="Proteomes" id="UP000778523"/>
    </source>
</evidence>